<keyword evidence="1" id="KW-0812">Transmembrane</keyword>
<evidence type="ECO:0000313" key="3">
    <source>
        <dbReference type="Proteomes" id="UP001595900"/>
    </source>
</evidence>
<comment type="caution">
    <text evidence="2">The sequence shown here is derived from an EMBL/GenBank/DDBJ whole genome shotgun (WGS) entry which is preliminary data.</text>
</comment>
<protein>
    <recommendedName>
        <fullName evidence="4">Ribosomally synthesized peptide with SipW-like signal peptide</fullName>
    </recommendedName>
</protein>
<gene>
    <name evidence="2" type="ORF">ACFOYW_12335</name>
</gene>
<name>A0ABV8QA12_9MICO</name>
<feature type="transmembrane region" description="Helical" evidence="1">
    <location>
        <begin position="27"/>
        <end position="49"/>
    </location>
</feature>
<dbReference type="RefSeq" id="WP_390229252.1">
    <property type="nucleotide sequence ID" value="NZ_JBHSCN010000005.1"/>
</dbReference>
<evidence type="ECO:0000313" key="2">
    <source>
        <dbReference type="EMBL" id="MFC4244163.1"/>
    </source>
</evidence>
<accession>A0ABV8QA12</accession>
<sequence>MMKSTATDGTTPDTPVIVKPKLRKRRLAGLLFFGVLAAVGIAAVTTAAFTDSEYAGFNSTGGGLGAATWNIQVAGDSGAWLDTTSPLTPGTADNLATDTAAPAVVAGSSVGNVAANNLIPGDATTNQTFTFTVRNAPNSTQSAVIDDFKLVLDTNAGTSDTALLSALQFSVSDGSATVTQQSYTDLAAGVDLSKPHLAPGDVQSYTVVVSLPDQGSATANAALQGQAAFLTAEVDGASSTS</sequence>
<keyword evidence="1" id="KW-0472">Membrane</keyword>
<dbReference type="EMBL" id="JBHSCN010000005">
    <property type="protein sequence ID" value="MFC4244163.1"/>
    <property type="molecule type" value="Genomic_DNA"/>
</dbReference>
<evidence type="ECO:0000256" key="1">
    <source>
        <dbReference type="SAM" id="Phobius"/>
    </source>
</evidence>
<organism evidence="2 3">
    <name type="scientific">Gryllotalpicola reticulitermitis</name>
    <dbReference type="NCBI Taxonomy" id="1184153"/>
    <lineage>
        <taxon>Bacteria</taxon>
        <taxon>Bacillati</taxon>
        <taxon>Actinomycetota</taxon>
        <taxon>Actinomycetes</taxon>
        <taxon>Micrococcales</taxon>
        <taxon>Microbacteriaceae</taxon>
        <taxon>Gryllotalpicola</taxon>
    </lineage>
</organism>
<proteinExistence type="predicted"/>
<dbReference type="Proteomes" id="UP001595900">
    <property type="component" value="Unassembled WGS sequence"/>
</dbReference>
<keyword evidence="3" id="KW-1185">Reference proteome</keyword>
<evidence type="ECO:0008006" key="4">
    <source>
        <dbReference type="Google" id="ProtNLM"/>
    </source>
</evidence>
<keyword evidence="1" id="KW-1133">Transmembrane helix</keyword>
<reference evidence="3" key="1">
    <citation type="journal article" date="2019" name="Int. J. Syst. Evol. Microbiol.">
        <title>The Global Catalogue of Microorganisms (GCM) 10K type strain sequencing project: providing services to taxonomists for standard genome sequencing and annotation.</title>
        <authorList>
            <consortium name="The Broad Institute Genomics Platform"/>
            <consortium name="The Broad Institute Genome Sequencing Center for Infectious Disease"/>
            <person name="Wu L."/>
            <person name="Ma J."/>
        </authorList>
    </citation>
    <scope>NUCLEOTIDE SEQUENCE [LARGE SCALE GENOMIC DNA]</scope>
    <source>
        <strain evidence="3">CGMCC 1.10363</strain>
    </source>
</reference>